<reference evidence="2 3" key="1">
    <citation type="submission" date="2016-02" db="EMBL/GenBank/DDBJ databases">
        <title>Genome analysis of coral dinoflagellate symbionts highlights evolutionary adaptations to a symbiotic lifestyle.</title>
        <authorList>
            <person name="Aranda M."/>
            <person name="Li Y."/>
            <person name="Liew Y.J."/>
            <person name="Baumgarten S."/>
            <person name="Simakov O."/>
            <person name="Wilson M."/>
            <person name="Piel J."/>
            <person name="Ashoor H."/>
            <person name="Bougouffa S."/>
            <person name="Bajic V.B."/>
            <person name="Ryu T."/>
            <person name="Ravasi T."/>
            <person name="Bayer T."/>
            <person name="Micklem G."/>
            <person name="Kim H."/>
            <person name="Bhak J."/>
            <person name="Lajeunesse T.C."/>
            <person name="Voolstra C.R."/>
        </authorList>
    </citation>
    <scope>NUCLEOTIDE SEQUENCE [LARGE SCALE GENOMIC DNA]</scope>
    <source>
        <strain evidence="2 3">CCMP2467</strain>
    </source>
</reference>
<dbReference type="Proteomes" id="UP000186817">
    <property type="component" value="Unassembled WGS sequence"/>
</dbReference>
<comment type="caution">
    <text evidence="2">The sequence shown here is derived from an EMBL/GenBank/DDBJ whole genome shotgun (WGS) entry which is preliminary data.</text>
</comment>
<gene>
    <name evidence="2" type="primary">MGAT4C</name>
    <name evidence="2" type="ORF">AK812_SmicGene21339</name>
</gene>
<feature type="domain" description="MGAT4 conserved region" evidence="1">
    <location>
        <begin position="98"/>
        <end position="206"/>
    </location>
</feature>
<dbReference type="GO" id="GO:0006487">
    <property type="term" value="P:protein N-linked glycosylation"/>
    <property type="evidence" value="ECO:0007669"/>
    <property type="project" value="TreeGrafter"/>
</dbReference>
<dbReference type="PANTHER" id="PTHR12062:SF33">
    <property type="entry name" value="ALPHA-1,6-MANNOSYL-GLYCOPROTEIN 4-BETA-N-ACETYLGLUCOSAMINYLTRANSFERASE-LIKE"/>
    <property type="match status" value="1"/>
</dbReference>
<protein>
    <submittedName>
        <fullName evidence="2">Alpha-1,3-mannosyl-glycoprotein 4-beta-N-acetylglucosaminyltransferase C</fullName>
    </submittedName>
</protein>
<name>A0A1Q9DMN8_SYMMI</name>
<evidence type="ECO:0000259" key="1">
    <source>
        <dbReference type="Pfam" id="PF04666"/>
    </source>
</evidence>
<proteinExistence type="predicted"/>
<sequence length="219" mass="25052">MCPEASYLEITLSRLFNVLDLEEAATAIIVHLADFDEEWVLNTASKLNEGFTNEVLEGDLHVIHAPRDIYPLKQANVDESVRGWEEKLNGQWIKATAVKLSDFVNEKGVLLKFGDSPKRTWWRTKQNLDYTFLMWYASNMSEYYMQLEDDVHPVPSFAAFVRSALERSLIGNPWVMASFSGLGFIGKLFNNTHLPNLANFLLTFSNLASNNLTRRFPEL</sequence>
<keyword evidence="2" id="KW-0328">Glycosyltransferase</keyword>
<dbReference type="InterPro" id="IPR057279">
    <property type="entry name" value="MGAT4"/>
</dbReference>
<dbReference type="EMBL" id="LSRX01000467">
    <property type="protein sequence ID" value="OLP96425.1"/>
    <property type="molecule type" value="Genomic_DNA"/>
</dbReference>
<dbReference type="InterPro" id="IPR006759">
    <property type="entry name" value="Glyco_transf_54"/>
</dbReference>
<organism evidence="2 3">
    <name type="scientific">Symbiodinium microadriaticum</name>
    <name type="common">Dinoflagellate</name>
    <name type="synonym">Zooxanthella microadriatica</name>
    <dbReference type="NCBI Taxonomy" id="2951"/>
    <lineage>
        <taxon>Eukaryota</taxon>
        <taxon>Sar</taxon>
        <taxon>Alveolata</taxon>
        <taxon>Dinophyceae</taxon>
        <taxon>Suessiales</taxon>
        <taxon>Symbiodiniaceae</taxon>
        <taxon>Symbiodinium</taxon>
    </lineage>
</organism>
<keyword evidence="3" id="KW-1185">Reference proteome</keyword>
<keyword evidence="2" id="KW-0808">Transferase</keyword>
<evidence type="ECO:0000313" key="3">
    <source>
        <dbReference type="Proteomes" id="UP000186817"/>
    </source>
</evidence>
<dbReference type="AlphaFoldDB" id="A0A1Q9DMN8"/>
<dbReference type="PANTHER" id="PTHR12062">
    <property type="entry name" value="N-ACETYLGLUCOSAMINYLTRANSFERASE VI"/>
    <property type="match status" value="1"/>
</dbReference>
<dbReference type="OrthoDB" id="430206at2759"/>
<dbReference type="Pfam" id="PF04666">
    <property type="entry name" value="MGAT4_cons"/>
    <property type="match status" value="1"/>
</dbReference>
<evidence type="ECO:0000313" key="2">
    <source>
        <dbReference type="EMBL" id="OLP96425.1"/>
    </source>
</evidence>
<accession>A0A1Q9DMN8</accession>
<dbReference type="GO" id="GO:0008375">
    <property type="term" value="F:acetylglucosaminyltransferase activity"/>
    <property type="evidence" value="ECO:0007669"/>
    <property type="project" value="TreeGrafter"/>
</dbReference>